<dbReference type="AlphaFoldDB" id="M3FJP4"/>
<comment type="caution">
    <text evidence="1">The sequence shown here is derived from an EMBL/GenBank/DDBJ whole genome shotgun (WGS) entry which is preliminary data.</text>
</comment>
<dbReference type="BioCyc" id="LBOR1193007:G11KN-412-MONOMER"/>
<reference evidence="1 2" key="1">
    <citation type="submission" date="2013-01" db="EMBL/GenBank/DDBJ databases">
        <authorList>
            <person name="Harkins D.M."/>
            <person name="Durkin A.S."/>
            <person name="Brinkac L.M."/>
            <person name="Haft D.H."/>
            <person name="Selengut J.D."/>
            <person name="Sanka R."/>
            <person name="DePew J."/>
            <person name="Purushe J."/>
            <person name="Picardeau M."/>
            <person name="Werts C."/>
            <person name="Goarant C."/>
            <person name="Vinetz J.M."/>
            <person name="Sutton G.G."/>
            <person name="Nierman W.C."/>
            <person name="Fouts D.E."/>
        </authorList>
    </citation>
    <scope>NUCLEOTIDE SEQUENCE [LARGE SCALE GENOMIC DNA]</scope>
    <source>
        <strain evidence="1 2">200701203</strain>
    </source>
</reference>
<dbReference type="Proteomes" id="UP000011783">
    <property type="component" value="Unassembled WGS sequence"/>
</dbReference>
<name>M3FJP4_LEPBO</name>
<evidence type="ECO:0000313" key="1">
    <source>
        <dbReference type="EMBL" id="EMG02028.1"/>
    </source>
</evidence>
<organism evidence="1 2">
    <name type="scientific">Leptospira borgpetersenii str. 200701203</name>
    <dbReference type="NCBI Taxonomy" id="1193007"/>
    <lineage>
        <taxon>Bacteria</taxon>
        <taxon>Pseudomonadati</taxon>
        <taxon>Spirochaetota</taxon>
        <taxon>Spirochaetia</taxon>
        <taxon>Leptospirales</taxon>
        <taxon>Leptospiraceae</taxon>
        <taxon>Leptospira</taxon>
    </lineage>
</organism>
<protein>
    <submittedName>
        <fullName evidence="1">Uncharacterized protein</fullName>
    </submittedName>
</protein>
<evidence type="ECO:0000313" key="2">
    <source>
        <dbReference type="Proteomes" id="UP000011783"/>
    </source>
</evidence>
<sequence length="77" mass="9138">MFYQRNKNKNIGFVSLSGVRPPHADWFVIPNLTKKKNGKSKILGVLSWDRNLESIFFLKKKFQKRRMCLSTTTRKTY</sequence>
<accession>M3FJP4</accession>
<proteinExistence type="predicted"/>
<dbReference type="EMBL" id="AKWO02000010">
    <property type="protein sequence ID" value="EMG02028.1"/>
    <property type="molecule type" value="Genomic_DNA"/>
</dbReference>
<gene>
    <name evidence="1" type="ORF">LEP1GSC123_0295</name>
</gene>